<accession>A0A5N5QGP1</accession>
<dbReference type="SUPFAM" id="SSF54373">
    <property type="entry name" value="FAD-linked reductases, C-terminal domain"/>
    <property type="match status" value="1"/>
</dbReference>
<dbReference type="GO" id="GO:0001716">
    <property type="term" value="F:L-amino-acid oxidase activity"/>
    <property type="evidence" value="ECO:0007669"/>
    <property type="project" value="TreeGrafter"/>
</dbReference>
<dbReference type="InterPro" id="IPR002937">
    <property type="entry name" value="Amino_oxidase"/>
</dbReference>
<dbReference type="InterPro" id="IPR036188">
    <property type="entry name" value="FAD/NAD-bd_sf"/>
</dbReference>
<organism evidence="2 3">
    <name type="scientific">Ceratobasidium theobromae</name>
    <dbReference type="NCBI Taxonomy" id="1582974"/>
    <lineage>
        <taxon>Eukaryota</taxon>
        <taxon>Fungi</taxon>
        <taxon>Dikarya</taxon>
        <taxon>Basidiomycota</taxon>
        <taxon>Agaricomycotina</taxon>
        <taxon>Agaricomycetes</taxon>
        <taxon>Cantharellales</taxon>
        <taxon>Ceratobasidiaceae</taxon>
        <taxon>Ceratobasidium</taxon>
    </lineage>
</organism>
<dbReference type="AlphaFoldDB" id="A0A5N5QGP1"/>
<dbReference type="SUPFAM" id="SSF51905">
    <property type="entry name" value="FAD/NAD(P)-binding domain"/>
    <property type="match status" value="1"/>
</dbReference>
<dbReference type="Gene3D" id="1.10.10.1620">
    <property type="match status" value="1"/>
</dbReference>
<dbReference type="PANTHER" id="PTHR10742">
    <property type="entry name" value="FLAVIN MONOAMINE OXIDASE"/>
    <property type="match status" value="1"/>
</dbReference>
<dbReference type="InterPro" id="IPR050281">
    <property type="entry name" value="Flavin_monoamine_oxidase"/>
</dbReference>
<dbReference type="GO" id="GO:0009063">
    <property type="term" value="P:amino acid catabolic process"/>
    <property type="evidence" value="ECO:0007669"/>
    <property type="project" value="TreeGrafter"/>
</dbReference>
<evidence type="ECO:0000313" key="3">
    <source>
        <dbReference type="Proteomes" id="UP000383932"/>
    </source>
</evidence>
<evidence type="ECO:0000259" key="1">
    <source>
        <dbReference type="Pfam" id="PF01593"/>
    </source>
</evidence>
<dbReference type="Gene3D" id="3.50.50.60">
    <property type="entry name" value="FAD/NAD(P)-binding domain"/>
    <property type="match status" value="1"/>
</dbReference>
<proteinExistence type="predicted"/>
<gene>
    <name evidence="2" type="ORF">CTheo_5919</name>
</gene>
<reference evidence="2 3" key="1">
    <citation type="journal article" date="2019" name="Fungal Biol. Biotechnol.">
        <title>Draft genome sequence of fastidious pathogen Ceratobasidium theobromae, which causes vascular-streak dieback in Theobroma cacao.</title>
        <authorList>
            <person name="Ali S.S."/>
            <person name="Asman A."/>
            <person name="Shao J."/>
            <person name="Firmansyah A.P."/>
            <person name="Susilo A.W."/>
            <person name="Rosmana A."/>
            <person name="McMahon P."/>
            <person name="Junaid M."/>
            <person name="Guest D."/>
            <person name="Kheng T.Y."/>
            <person name="Meinhardt L.W."/>
            <person name="Bailey B.A."/>
        </authorList>
    </citation>
    <scope>NUCLEOTIDE SEQUENCE [LARGE SCALE GENOMIC DNA]</scope>
    <source>
        <strain evidence="2 3">CT2</strain>
    </source>
</reference>
<protein>
    <submittedName>
        <fullName evidence="2">Bifunctional amine oxidase</fullName>
    </submittedName>
</protein>
<sequence>MCEPDVDFELKNFGLEVFHLYAETILKRHHAHFGTMLPLPPTSQPLPSSSSGVEAKFESGLPITRVAIVGAGVAGLRAAMTLSNWFKVDVYDAASDDRIGGRLYTHKFSEGGQYDYFDVGAMRFPKTSVMKKTFELFDELQIPLGKYTLSNPESFLLFNNIRLKRGDIDWSTDPFRVGEAYGGVIPDDYATQDPSKLLETELKLFVEKLVANREAGLRYLLRFDHYSTRSYLATRGFPPAVINYLETMTMGTAWFDRAFTETVLEELAFNYNIKHDPKQEVCWKYVVGGSSEIITKMREKLKTNENVSINPQHRVTAVKYDPIPGSSTPLTVSGVRQIFGGVEEFQGTYSHVLFAIPPPCLLPIDLSTCQMDLLQRDAIRQVSIGPSSKIGMKFKSAWWSNGEHGFVIKGGQSSTDRMVRTVVYPSYGNGESTTLIASYAWTQDSTALGTMMGPSEEGLRMLKQVVLADLAAVHDVPLEFLQNDLEEMYPYDWSNHLNSMGAFGVFGPSQFNEFYLALTRPCAGGTVYFAGEAISMTHGWVAGALESADRAVLEILWSPELSTEEREAKYQEFQDMFRPDLGVDDRDLLIKQIALSQELQFIEFGAPLRSQHQQSPVISISVS</sequence>
<keyword evidence="3" id="KW-1185">Reference proteome</keyword>
<name>A0A5N5QGP1_9AGAM</name>
<evidence type="ECO:0000313" key="2">
    <source>
        <dbReference type="EMBL" id="KAB5590638.1"/>
    </source>
</evidence>
<dbReference type="EMBL" id="SSOP01000155">
    <property type="protein sequence ID" value="KAB5590638.1"/>
    <property type="molecule type" value="Genomic_DNA"/>
</dbReference>
<feature type="domain" description="Amine oxidase" evidence="1">
    <location>
        <begin position="73"/>
        <end position="555"/>
    </location>
</feature>
<dbReference type="OrthoDB" id="7777654at2759"/>
<dbReference type="Proteomes" id="UP000383932">
    <property type="component" value="Unassembled WGS sequence"/>
</dbReference>
<dbReference type="PANTHER" id="PTHR10742:SF342">
    <property type="entry name" value="AMINE OXIDASE"/>
    <property type="match status" value="1"/>
</dbReference>
<comment type="caution">
    <text evidence="2">The sequence shown here is derived from an EMBL/GenBank/DDBJ whole genome shotgun (WGS) entry which is preliminary data.</text>
</comment>
<dbReference type="Gene3D" id="3.90.660.10">
    <property type="match status" value="1"/>
</dbReference>
<dbReference type="Pfam" id="PF01593">
    <property type="entry name" value="Amino_oxidase"/>
    <property type="match status" value="1"/>
</dbReference>